<sequence length="1288" mass="145941">MYVLLDCLCISLCLIEDVYANDNDPAGSETKRQVEEFVTWEREGCFPSTSISAPPKSSQLFPSSSVTPTVSISGAPPPQQINSPPLPATSSPSSANPALLIAIQNHLNKLPEQDKERFRQASATITDENLVSDIRKLNDQHKSDSLFRRHADKLSKFLGLLDRLLGSVAIAIQADPGIASIPVGGVRLIVDLAKGFSEFFDKLVTLLDHISDLMMPLQEYVKSVHIPVIASALMTVYGDLLDICKQTSDMFLDKEGNKKVFVTWKTLLRLQWEPFEKSFGEIEARMNHHRENLLHAAGATLLSTTEVDRRDRERETQQRLQKQQQRETEHRDQEQVKAREEVLRWLSPHNFEHKQNETFKTKHRGTGDWLLQTEEFSNWEKATTSQLLWCHGKLCPSVRPNRSSGKPHTDTTTQRSHVINHVQGNQTGNQTGLCFAYFSFTDKNFHGAAPLTLALLKQLCQQQRSVPEVLSKAKQEARESASVSRVETFVEVARSFQQVFVIIDGLDECPEEKRFAILDFVVKASSASACTKFFVSSRKEGDIHSHFSYLKTPAIELEAGMITPDIKRFVREEASRLRATSKLRIESDDLLEKVIQDLIKKSDGMFLWVSLQLDLLCEESRAECDHYIEKALSDLPTGLNSMYTKIFNDIAQKRPRRFKVALECFRWIRYANQPIESQFLRMALALLERPTSAEELQSRMMSTDHFLEACGNLLTVSEFGVVPIHSSVFEFLQQLPIENPEGNHWTGLANQSMSHSILAGNCIDLITFGYDYCDISYAWEQFDAHALASVKGCTSPPPGFVAKINQLFSIDDQRLRAVLQSRSHLVESYSESFSPSWLIWKTQLCNVPFLRDCWPDLARPKSALILAVQHGEISVLELLLSEGLDIHETDRTGWTALTHASYHNNQPAIDLLLQRGAMTDMSKVGTEVLHQAVIHDNIELARRMLVAGADLNEAEDCVVPLMLVQSLAMARMLCEEFKADLKINDACGMNALFHLQADPFDDGITAIFEYFVKQGADVTATTPIGMNILDHAVQQSWGCEKVQFLLKHYPQLASKRENEWTALHWACVSDYLDNVHKLLNSGVKASIITTTHPPGIWTPWDIWMHYPTDWSSQKYRRLSESTIHGLGGPTTSQTVALAAGDGPSIDAAVANYNESDEFECDLCRTYMLSTEFDCTTCHQTFCLMCNDHIHSKNPDHEYKTTYRVLGRYEIRMLICLTNSFQQTVKVNDIHRRYGVQVPHLFDPRRPDWQDWLEEIEMRIIKEESERLEEKNRVTELEDVDGGADSVDD</sequence>
<dbReference type="Pfam" id="PF24883">
    <property type="entry name" value="NPHP3_N"/>
    <property type="match status" value="1"/>
</dbReference>
<evidence type="ECO:0000256" key="2">
    <source>
        <dbReference type="PROSITE-ProRule" id="PRU00023"/>
    </source>
</evidence>
<dbReference type="EMBL" id="QZBZ01000068">
    <property type="protein sequence ID" value="TIA38165.1"/>
    <property type="molecule type" value="Genomic_DNA"/>
</dbReference>
<feature type="compositionally biased region" description="Basic and acidic residues" evidence="3">
    <location>
        <begin position="324"/>
        <end position="336"/>
    </location>
</feature>
<dbReference type="Pfam" id="PF12796">
    <property type="entry name" value="Ank_2"/>
    <property type="match status" value="2"/>
</dbReference>
<feature type="compositionally biased region" description="Low complexity" evidence="3">
    <location>
        <begin position="62"/>
        <end position="71"/>
    </location>
</feature>
<dbReference type="GO" id="GO:0004190">
    <property type="term" value="F:aspartic-type endopeptidase activity"/>
    <property type="evidence" value="ECO:0007669"/>
    <property type="project" value="InterPro"/>
</dbReference>
<feature type="repeat" description="ANK" evidence="2">
    <location>
        <begin position="924"/>
        <end position="956"/>
    </location>
</feature>
<feature type="compositionally biased region" description="Pro residues" evidence="3">
    <location>
        <begin position="75"/>
        <end position="87"/>
    </location>
</feature>
<proteinExistence type="predicted"/>
<evidence type="ECO:0000313" key="6">
    <source>
        <dbReference type="EMBL" id="TIA38165.1"/>
    </source>
</evidence>
<dbReference type="InterPro" id="IPR013087">
    <property type="entry name" value="Znf_C2H2_type"/>
</dbReference>
<dbReference type="InterPro" id="IPR002110">
    <property type="entry name" value="Ankyrin_rpt"/>
</dbReference>
<evidence type="ECO:0000256" key="1">
    <source>
        <dbReference type="ARBA" id="ARBA00022737"/>
    </source>
</evidence>
<protein>
    <recommendedName>
        <fullName evidence="5">Peptidase A2 domain-containing protein</fullName>
    </recommendedName>
</protein>
<dbReference type="InterPro" id="IPR056884">
    <property type="entry name" value="NPHP3-like_N"/>
</dbReference>
<name>A0A4T0BYS7_AURPU</name>
<dbReference type="SUPFAM" id="SSF48403">
    <property type="entry name" value="Ankyrin repeat"/>
    <property type="match status" value="1"/>
</dbReference>
<dbReference type="GO" id="GO:0006508">
    <property type="term" value="P:proteolysis"/>
    <property type="evidence" value="ECO:0007669"/>
    <property type="project" value="InterPro"/>
</dbReference>
<organism evidence="6 7">
    <name type="scientific">Aureobasidium pullulans</name>
    <name type="common">Black yeast</name>
    <name type="synonym">Pullularia pullulans</name>
    <dbReference type="NCBI Taxonomy" id="5580"/>
    <lineage>
        <taxon>Eukaryota</taxon>
        <taxon>Fungi</taxon>
        <taxon>Dikarya</taxon>
        <taxon>Ascomycota</taxon>
        <taxon>Pezizomycotina</taxon>
        <taxon>Dothideomycetes</taxon>
        <taxon>Dothideomycetidae</taxon>
        <taxon>Dothideales</taxon>
        <taxon>Saccotheciaceae</taxon>
        <taxon>Aureobasidium</taxon>
    </lineage>
</organism>
<dbReference type="PROSITE" id="PS50088">
    <property type="entry name" value="ANK_REPEAT"/>
    <property type="match status" value="2"/>
</dbReference>
<feature type="chain" id="PRO_5020752140" description="Peptidase A2 domain-containing protein" evidence="4">
    <location>
        <begin position="21"/>
        <end position="1288"/>
    </location>
</feature>
<evidence type="ECO:0000256" key="4">
    <source>
        <dbReference type="SAM" id="SignalP"/>
    </source>
</evidence>
<reference evidence="6 7" key="1">
    <citation type="submission" date="2018-10" db="EMBL/GenBank/DDBJ databases">
        <title>Fifty Aureobasidium pullulans genomes reveal a recombining polyextremotolerant generalist.</title>
        <authorList>
            <person name="Gostincar C."/>
            <person name="Turk M."/>
            <person name="Zajc J."/>
            <person name="Gunde-Cimerman N."/>
        </authorList>
    </citation>
    <scope>NUCLEOTIDE SEQUENCE [LARGE SCALE GENOMIC DNA]</scope>
    <source>
        <strain evidence="6 7">EXF-1645</strain>
    </source>
</reference>
<feature type="region of interest" description="Disordered" evidence="3">
    <location>
        <begin position="49"/>
        <end position="93"/>
    </location>
</feature>
<feature type="domain" description="Peptidase A2" evidence="5">
    <location>
        <begin position="1075"/>
        <end position="1128"/>
    </location>
</feature>
<dbReference type="InterPro" id="IPR036770">
    <property type="entry name" value="Ankyrin_rpt-contain_sf"/>
</dbReference>
<comment type="caution">
    <text evidence="6">The sequence shown here is derived from an EMBL/GenBank/DDBJ whole genome shotgun (WGS) entry which is preliminary data.</text>
</comment>
<accession>A0A4T0BYS7</accession>
<feature type="repeat" description="ANK" evidence="2">
    <location>
        <begin position="859"/>
        <end position="891"/>
    </location>
</feature>
<dbReference type="InterPro" id="IPR001995">
    <property type="entry name" value="Peptidase_A2_cat"/>
</dbReference>
<keyword evidence="1" id="KW-0677">Repeat</keyword>
<gene>
    <name evidence="6" type="ORF">D6C78_04194</name>
</gene>
<feature type="compositionally biased region" description="Polar residues" evidence="3">
    <location>
        <begin position="49"/>
        <end position="61"/>
    </location>
</feature>
<evidence type="ECO:0000256" key="3">
    <source>
        <dbReference type="SAM" id="MobiDB-lite"/>
    </source>
</evidence>
<dbReference type="PROSITE" id="PS00028">
    <property type="entry name" value="ZINC_FINGER_C2H2_1"/>
    <property type="match status" value="1"/>
</dbReference>
<feature type="region of interest" description="Disordered" evidence="3">
    <location>
        <begin position="305"/>
        <end position="336"/>
    </location>
</feature>
<dbReference type="PANTHER" id="PTHR10039:SF15">
    <property type="entry name" value="NACHT DOMAIN-CONTAINING PROTEIN"/>
    <property type="match status" value="1"/>
</dbReference>
<dbReference type="PROSITE" id="PS50175">
    <property type="entry name" value="ASP_PROT_RETROV"/>
    <property type="match status" value="1"/>
</dbReference>
<keyword evidence="2" id="KW-0040">ANK repeat</keyword>
<evidence type="ECO:0000313" key="7">
    <source>
        <dbReference type="Proteomes" id="UP000308724"/>
    </source>
</evidence>
<dbReference type="Proteomes" id="UP000308724">
    <property type="component" value="Unassembled WGS sequence"/>
</dbReference>
<dbReference type="SMART" id="SM00248">
    <property type="entry name" value="ANK"/>
    <property type="match status" value="4"/>
</dbReference>
<feature type="signal peptide" evidence="4">
    <location>
        <begin position="1"/>
        <end position="20"/>
    </location>
</feature>
<dbReference type="PANTHER" id="PTHR10039">
    <property type="entry name" value="AMELOGENIN"/>
    <property type="match status" value="1"/>
</dbReference>
<evidence type="ECO:0000259" key="5">
    <source>
        <dbReference type="PROSITE" id="PS50175"/>
    </source>
</evidence>
<dbReference type="PROSITE" id="PS50297">
    <property type="entry name" value="ANK_REP_REGION"/>
    <property type="match status" value="2"/>
</dbReference>
<feature type="compositionally biased region" description="Basic and acidic residues" evidence="3">
    <location>
        <begin position="306"/>
        <end position="317"/>
    </location>
</feature>
<dbReference type="Gene3D" id="1.25.40.20">
    <property type="entry name" value="Ankyrin repeat-containing domain"/>
    <property type="match status" value="1"/>
</dbReference>
<keyword evidence="4" id="KW-0732">Signal</keyword>